<evidence type="ECO:0000313" key="7">
    <source>
        <dbReference type="RefSeq" id="XP_003738167.1"/>
    </source>
</evidence>
<feature type="transmembrane region" description="Helical" evidence="5">
    <location>
        <begin position="311"/>
        <end position="333"/>
    </location>
</feature>
<keyword evidence="4 5" id="KW-0472">Membrane</keyword>
<feature type="transmembrane region" description="Helical" evidence="5">
    <location>
        <begin position="88"/>
        <end position="109"/>
    </location>
</feature>
<evidence type="ECO:0000313" key="6">
    <source>
        <dbReference type="Proteomes" id="UP000694867"/>
    </source>
</evidence>
<organism evidence="6 7">
    <name type="scientific">Galendromus occidentalis</name>
    <name type="common">western predatory mite</name>
    <dbReference type="NCBI Taxonomy" id="34638"/>
    <lineage>
        <taxon>Eukaryota</taxon>
        <taxon>Metazoa</taxon>
        <taxon>Ecdysozoa</taxon>
        <taxon>Arthropoda</taxon>
        <taxon>Chelicerata</taxon>
        <taxon>Arachnida</taxon>
        <taxon>Acari</taxon>
        <taxon>Parasitiformes</taxon>
        <taxon>Mesostigmata</taxon>
        <taxon>Gamasina</taxon>
        <taxon>Phytoseioidea</taxon>
        <taxon>Phytoseiidae</taxon>
        <taxon>Typhlodrominae</taxon>
        <taxon>Galendromus</taxon>
    </lineage>
</organism>
<sequence length="443" mass="47976">MALYTLGVVMYSIPLHSLMFKKSCLYVAGFNETVCSDLEQQEKNIKNPVLGHASIYSTLRDVVQNVPAAVAAVIIGNYLTRYGFRTPLIVTLGGGVLTSVCHLLTVFYMPAPLLFNALADLPGSIAGGTIVISTAVYTNIATRVPESLRLHRMTTMSLCAGLPALIAIGSGAVLSEILGMKILLGLAAIILTIPAVMVIFFLEDIETPEENKNDSWREAFLLSLKNGLKTSIAVVSLKRPDGKRAQIISMIICIATSSIGIEACAGPLAFAYLKSVLKYTQTQYVVYTTFSMVLAFGALFPLVALTKLLKLSAPAMVSLGLAFFLAKFALLSLTEFDEIFFYVQILVGIPIVLTSLSARSHLTDLVDKAEVAVVMSLTSLSEKLLPLLSASLGTGIFAMTSSSFPGCFYLVISSIFIFPIVLSLYSTWIFRRSKRDEKNHTHL</sequence>
<evidence type="ECO:0000256" key="5">
    <source>
        <dbReference type="SAM" id="Phobius"/>
    </source>
</evidence>
<feature type="transmembrane region" description="Helical" evidence="5">
    <location>
        <begin position="284"/>
        <end position="304"/>
    </location>
</feature>
<dbReference type="GO" id="GO:0016020">
    <property type="term" value="C:membrane"/>
    <property type="evidence" value="ECO:0007669"/>
    <property type="project" value="UniProtKB-SubCell"/>
</dbReference>
<evidence type="ECO:0000256" key="2">
    <source>
        <dbReference type="ARBA" id="ARBA00022692"/>
    </source>
</evidence>
<keyword evidence="3 5" id="KW-1133">Transmembrane helix</keyword>
<name>A0AAJ6QN19_9ACAR</name>
<feature type="transmembrane region" description="Helical" evidence="5">
    <location>
        <begin position="153"/>
        <end position="174"/>
    </location>
</feature>
<dbReference type="GeneID" id="100902388"/>
<dbReference type="Gene3D" id="1.20.1250.20">
    <property type="entry name" value="MFS general substrate transporter like domains"/>
    <property type="match status" value="1"/>
</dbReference>
<keyword evidence="2 5" id="KW-0812">Transmembrane</keyword>
<dbReference type="InterPro" id="IPR011701">
    <property type="entry name" value="MFS"/>
</dbReference>
<dbReference type="Proteomes" id="UP000694867">
    <property type="component" value="Unplaced"/>
</dbReference>
<dbReference type="PANTHER" id="PTHR23507">
    <property type="entry name" value="ZGC:174356"/>
    <property type="match status" value="1"/>
</dbReference>
<keyword evidence="6" id="KW-1185">Reference proteome</keyword>
<evidence type="ECO:0000256" key="3">
    <source>
        <dbReference type="ARBA" id="ARBA00022989"/>
    </source>
</evidence>
<evidence type="ECO:0000256" key="4">
    <source>
        <dbReference type="ARBA" id="ARBA00023136"/>
    </source>
</evidence>
<protein>
    <submittedName>
        <fullName evidence="7">Uncharacterized protein LOC100902388</fullName>
    </submittedName>
</protein>
<feature type="transmembrane region" description="Helical" evidence="5">
    <location>
        <begin position="180"/>
        <end position="202"/>
    </location>
</feature>
<dbReference type="InterPro" id="IPR036259">
    <property type="entry name" value="MFS_trans_sf"/>
</dbReference>
<dbReference type="Pfam" id="PF07690">
    <property type="entry name" value="MFS_1"/>
    <property type="match status" value="1"/>
</dbReference>
<dbReference type="KEGG" id="goe:100902388"/>
<comment type="subcellular location">
    <subcellularLocation>
        <location evidence="1">Membrane</location>
        <topology evidence="1">Multi-pass membrane protein</topology>
    </subcellularLocation>
</comment>
<accession>A0AAJ6QN19</accession>
<reference evidence="7" key="1">
    <citation type="submission" date="2025-08" db="UniProtKB">
        <authorList>
            <consortium name="RefSeq"/>
        </authorList>
    </citation>
    <scope>IDENTIFICATION</scope>
</reference>
<proteinExistence type="predicted"/>
<feature type="transmembrane region" description="Helical" evidence="5">
    <location>
        <begin position="121"/>
        <end position="141"/>
    </location>
</feature>
<dbReference type="GO" id="GO:0022857">
    <property type="term" value="F:transmembrane transporter activity"/>
    <property type="evidence" value="ECO:0007669"/>
    <property type="project" value="InterPro"/>
</dbReference>
<dbReference type="SUPFAM" id="SSF103473">
    <property type="entry name" value="MFS general substrate transporter"/>
    <property type="match status" value="1"/>
</dbReference>
<feature type="transmembrane region" description="Helical" evidence="5">
    <location>
        <begin position="408"/>
        <end position="430"/>
    </location>
</feature>
<gene>
    <name evidence="7" type="primary">LOC100902388</name>
</gene>
<dbReference type="AlphaFoldDB" id="A0AAJ6QN19"/>
<evidence type="ECO:0000256" key="1">
    <source>
        <dbReference type="ARBA" id="ARBA00004141"/>
    </source>
</evidence>
<dbReference type="RefSeq" id="XP_003738167.1">
    <property type="nucleotide sequence ID" value="XM_003738119.1"/>
</dbReference>
<dbReference type="PANTHER" id="PTHR23507:SF1">
    <property type="entry name" value="FI18259P1-RELATED"/>
    <property type="match status" value="1"/>
</dbReference>
<feature type="transmembrane region" description="Helical" evidence="5">
    <location>
        <begin position="247"/>
        <end position="272"/>
    </location>
</feature>
<feature type="transmembrane region" description="Helical" evidence="5">
    <location>
        <begin position="339"/>
        <end position="358"/>
    </location>
</feature>